<accession>A0A1D8TL35</accession>
<evidence type="ECO:0000313" key="5">
    <source>
        <dbReference type="Proteomes" id="UP000177870"/>
    </source>
</evidence>
<keyword evidence="2" id="KW-0812">Transmembrane</keyword>
<dbReference type="SUPFAM" id="SSF52540">
    <property type="entry name" value="P-loop containing nucleoside triphosphate hydrolases"/>
    <property type="match status" value="1"/>
</dbReference>
<organism evidence="4 5">
    <name type="scientific">Moorena producens PAL-8-15-08-1</name>
    <dbReference type="NCBI Taxonomy" id="1458985"/>
    <lineage>
        <taxon>Bacteria</taxon>
        <taxon>Bacillati</taxon>
        <taxon>Cyanobacteriota</taxon>
        <taxon>Cyanophyceae</taxon>
        <taxon>Coleofasciculales</taxon>
        <taxon>Coleofasciculaceae</taxon>
        <taxon>Moorena</taxon>
    </lineage>
</organism>
<dbReference type="Pfam" id="PF01926">
    <property type="entry name" value="MMR_HSR1"/>
    <property type="match status" value="1"/>
</dbReference>
<dbReference type="InterPro" id="IPR051943">
    <property type="entry name" value="TRAFAC_Dynamin-like_GTPase"/>
</dbReference>
<dbReference type="Gene3D" id="3.40.50.300">
    <property type="entry name" value="P-loop containing nucleotide triphosphate hydrolases"/>
    <property type="match status" value="1"/>
</dbReference>
<evidence type="ECO:0000256" key="1">
    <source>
        <dbReference type="SAM" id="Coils"/>
    </source>
</evidence>
<dbReference type="OrthoDB" id="3650305at2"/>
<proteinExistence type="predicted"/>
<dbReference type="InterPro" id="IPR006073">
    <property type="entry name" value="GTP-bd"/>
</dbReference>
<dbReference type="STRING" id="1458985.BJP34_01890"/>
<name>A0A1D8TL35_9CYAN</name>
<dbReference type="RefSeq" id="WP_070390871.1">
    <property type="nucleotide sequence ID" value="NZ_CP017599.1"/>
</dbReference>
<feature type="domain" description="G" evidence="3">
    <location>
        <begin position="53"/>
        <end position="162"/>
    </location>
</feature>
<dbReference type="Proteomes" id="UP000177870">
    <property type="component" value="Chromosome"/>
</dbReference>
<dbReference type="PANTHER" id="PTHR43681:SF1">
    <property type="entry name" value="SARCALUMENIN"/>
    <property type="match status" value="1"/>
</dbReference>
<keyword evidence="2" id="KW-1133">Transmembrane helix</keyword>
<dbReference type="KEGG" id="mpro:BJP34_01890"/>
<protein>
    <submittedName>
        <fullName evidence="4">Dynamin family protein</fullName>
    </submittedName>
</protein>
<dbReference type="EMBL" id="CP017599">
    <property type="protein sequence ID" value="AOW98361.1"/>
    <property type="molecule type" value="Genomic_DNA"/>
</dbReference>
<dbReference type="GO" id="GO:0005525">
    <property type="term" value="F:GTP binding"/>
    <property type="evidence" value="ECO:0007669"/>
    <property type="project" value="InterPro"/>
</dbReference>
<gene>
    <name evidence="4" type="ORF">BJP34_01890</name>
</gene>
<dbReference type="AlphaFoldDB" id="A0A1D8TL35"/>
<dbReference type="PANTHER" id="PTHR43681">
    <property type="entry name" value="TRANSMEMBRANE GTPASE FZO"/>
    <property type="match status" value="1"/>
</dbReference>
<evidence type="ECO:0000256" key="2">
    <source>
        <dbReference type="SAM" id="Phobius"/>
    </source>
</evidence>
<feature type="transmembrane region" description="Helical" evidence="2">
    <location>
        <begin position="421"/>
        <end position="443"/>
    </location>
</feature>
<keyword evidence="1" id="KW-0175">Coiled coil</keyword>
<dbReference type="CDD" id="cd09912">
    <property type="entry name" value="DLP_2"/>
    <property type="match status" value="1"/>
</dbReference>
<reference evidence="5" key="1">
    <citation type="submission" date="2016-10" db="EMBL/GenBank/DDBJ databases">
        <title>Comparative genomics uncovers the prolific and rare metabolic potential of the cyanobacterial genus Moorea.</title>
        <authorList>
            <person name="Leao T."/>
            <person name="Castelao G."/>
            <person name="Korobeynikov A."/>
            <person name="Monroe E.A."/>
            <person name="Podell S."/>
            <person name="Glukhov E."/>
            <person name="Allen E."/>
            <person name="Gerwick W.H."/>
            <person name="Gerwick L."/>
        </authorList>
    </citation>
    <scope>NUCLEOTIDE SEQUENCE [LARGE SCALE GENOMIC DNA]</scope>
    <source>
        <strain evidence="5">PAL-8-15-08-1</strain>
    </source>
</reference>
<dbReference type="InterPro" id="IPR027417">
    <property type="entry name" value="P-loop_NTPase"/>
</dbReference>
<keyword evidence="2" id="KW-0472">Membrane</keyword>
<evidence type="ECO:0000313" key="4">
    <source>
        <dbReference type="EMBL" id="AOW98361.1"/>
    </source>
</evidence>
<evidence type="ECO:0000259" key="3">
    <source>
        <dbReference type="Pfam" id="PF01926"/>
    </source>
</evidence>
<sequence length="526" mass="59727">MVTLPVQQEHLFNRSLNTIKGVKLLFVEAELLFDVSCPDLDALKQQLENPFSIFVCGEFNAGKSSVLNRLSNDELAAVGILPTTNSIQPYYPEGFDGIVFIDSPGTNSIIERHQALTEDYLQHADIILFVTSVERPLTKSELDFLSLVSKIWVRKVIVIINKVDLITPQESEQIISHVKDGLRDVFTEVPPLFTVSTRTGKDIDTLRDFLLEFLVEAEKIRLKLQGPQNSLLVYLEQLEKKNYQAREKIIAEKTIFDRSLLRINERIEQYDLIFGVFREKIRDLFTNLIQQLHKVIQDNFAFISLLKKRIIREDDLLEEKVARAIKEVKLEQQMEDIVNEAASTLVKYREQIIREAREDLQVAASLSEDSFQVPELNSGKIDTTAISDNLKVASEKGLNNFLTLGTAAAATGIGGHVVATAALFDLSAFVLALMLTMFSFNAVPKQREKATQQLDETLRELQNNYTDKLKQGLQQELVNSLKQFTDSLKPRLQEIDHKLAASNSLEDNLQSLRQEINDILKEVEQL</sequence>
<feature type="coiled-coil region" evidence="1">
    <location>
        <begin position="495"/>
        <end position="526"/>
    </location>
</feature>